<sequence length="60" mass="6813">MGITAEKRCSLRQFRPSFCYNEAFRFGSEAAHPVAGLVGRRDGNVAWRRHPTKILSPPRL</sequence>
<accession>A0AAE5C1H8</accession>
<comment type="caution">
    <text evidence="1">The sequence shown here is derived from an EMBL/GenBank/DDBJ whole genome shotgun (WGS) entry which is preliminary data.</text>
</comment>
<evidence type="ECO:0000313" key="2">
    <source>
        <dbReference type="Proteomes" id="UP000661163"/>
    </source>
</evidence>
<organism evidence="1 2">
    <name type="scientific">Rhizobium ruizarguesonis</name>
    <dbReference type="NCBI Taxonomy" id="2081791"/>
    <lineage>
        <taxon>Bacteria</taxon>
        <taxon>Pseudomonadati</taxon>
        <taxon>Pseudomonadota</taxon>
        <taxon>Alphaproteobacteria</taxon>
        <taxon>Hyphomicrobiales</taxon>
        <taxon>Rhizobiaceae</taxon>
        <taxon>Rhizobium/Agrobacterium group</taxon>
        <taxon>Rhizobium</taxon>
    </lineage>
</organism>
<gene>
    <name evidence="1" type="ORF">GR217_05940</name>
</gene>
<dbReference type="Proteomes" id="UP000661163">
    <property type="component" value="Unassembled WGS sequence"/>
</dbReference>
<evidence type="ECO:0000313" key="1">
    <source>
        <dbReference type="EMBL" id="NEI47231.1"/>
    </source>
</evidence>
<dbReference type="EMBL" id="WUFC01000003">
    <property type="protein sequence ID" value="NEI47231.1"/>
    <property type="molecule type" value="Genomic_DNA"/>
</dbReference>
<dbReference type="AlphaFoldDB" id="A0AAE5C1H8"/>
<name>A0AAE5C1H8_9HYPH</name>
<dbReference type="RefSeq" id="WP_130681557.1">
    <property type="nucleotide sequence ID" value="NZ_JAJAEH010000005.1"/>
</dbReference>
<proteinExistence type="predicted"/>
<reference evidence="1 2" key="1">
    <citation type="submission" date="2019-12" db="EMBL/GenBank/DDBJ databases">
        <title>Rhizobium genotypes associated with high levels of biological nitrogen fixation by grain legumes in a temperate-maritime cropping system.</title>
        <authorList>
            <person name="Maluk M."/>
            <person name="Francesc Ferrando Molina F."/>
            <person name="Lopez Del Egido L."/>
            <person name="Lafos M."/>
            <person name="Langarica-Fuentes A."/>
            <person name="Gebre Yohannes G."/>
            <person name="Young M.W."/>
            <person name="Martin P."/>
            <person name="Gantlett R."/>
            <person name="Kenicer G."/>
            <person name="Hawes C."/>
            <person name="Begg G.S."/>
            <person name="Quilliam R.S."/>
            <person name="Squire G.R."/>
            <person name="Poole P.S."/>
            <person name="Young P.W."/>
            <person name="Iannetta P.M."/>
            <person name="James E.K."/>
        </authorList>
    </citation>
    <scope>NUCLEOTIDE SEQUENCE [LARGE SCALE GENOMIC DNA]</scope>
    <source>
        <strain evidence="1 2">JHI985</strain>
    </source>
</reference>
<protein>
    <submittedName>
        <fullName evidence="1">Uncharacterized protein</fullName>
    </submittedName>
</protein>